<organism evidence="1 2">
    <name type="scientific">Massarina eburnea CBS 473.64</name>
    <dbReference type="NCBI Taxonomy" id="1395130"/>
    <lineage>
        <taxon>Eukaryota</taxon>
        <taxon>Fungi</taxon>
        <taxon>Dikarya</taxon>
        <taxon>Ascomycota</taxon>
        <taxon>Pezizomycotina</taxon>
        <taxon>Dothideomycetes</taxon>
        <taxon>Pleosporomycetidae</taxon>
        <taxon>Pleosporales</taxon>
        <taxon>Massarineae</taxon>
        <taxon>Massarinaceae</taxon>
        <taxon>Massarina</taxon>
    </lineage>
</organism>
<keyword evidence="2" id="KW-1185">Reference proteome</keyword>
<reference evidence="1" key="1">
    <citation type="journal article" date="2020" name="Stud. Mycol.">
        <title>101 Dothideomycetes genomes: a test case for predicting lifestyles and emergence of pathogens.</title>
        <authorList>
            <person name="Haridas S."/>
            <person name="Albert R."/>
            <person name="Binder M."/>
            <person name="Bloem J."/>
            <person name="Labutti K."/>
            <person name="Salamov A."/>
            <person name="Andreopoulos B."/>
            <person name="Baker S."/>
            <person name="Barry K."/>
            <person name="Bills G."/>
            <person name="Bluhm B."/>
            <person name="Cannon C."/>
            <person name="Castanera R."/>
            <person name="Culley D."/>
            <person name="Daum C."/>
            <person name="Ezra D."/>
            <person name="Gonzalez J."/>
            <person name="Henrissat B."/>
            <person name="Kuo A."/>
            <person name="Liang C."/>
            <person name="Lipzen A."/>
            <person name="Lutzoni F."/>
            <person name="Magnuson J."/>
            <person name="Mondo S."/>
            <person name="Nolan M."/>
            <person name="Ohm R."/>
            <person name="Pangilinan J."/>
            <person name="Park H.-J."/>
            <person name="Ramirez L."/>
            <person name="Alfaro M."/>
            <person name="Sun H."/>
            <person name="Tritt A."/>
            <person name="Yoshinaga Y."/>
            <person name="Zwiers L.-H."/>
            <person name="Turgeon B."/>
            <person name="Goodwin S."/>
            <person name="Spatafora J."/>
            <person name="Crous P."/>
            <person name="Grigoriev I."/>
        </authorList>
    </citation>
    <scope>NUCLEOTIDE SEQUENCE</scope>
    <source>
        <strain evidence="1">CBS 473.64</strain>
    </source>
</reference>
<proteinExistence type="predicted"/>
<evidence type="ECO:0000313" key="1">
    <source>
        <dbReference type="EMBL" id="KAF2640393.1"/>
    </source>
</evidence>
<name>A0A6A6S149_9PLEO</name>
<gene>
    <name evidence="1" type="ORF">P280DRAFT_35142</name>
</gene>
<sequence length="179" mass="19278">MQKSVLSSTACSRVYGRALGRGGRVAAAKLSLTGSLMRPVSDRCPTCQNMVSVVTENGSPEADRWSDLVAGLRLHRVATKIEFVCTLPLSTRRLAGPEPEPGVVISYLNEEGAARGMVVPDRKPPSLVASTPLLVKLWKTLKHAALSPTYSGLLREGRTLVTLLLLVTNEGQARMVRES</sequence>
<accession>A0A6A6S149</accession>
<protein>
    <submittedName>
        <fullName evidence="1">Uncharacterized protein</fullName>
    </submittedName>
</protein>
<dbReference type="Proteomes" id="UP000799753">
    <property type="component" value="Unassembled WGS sequence"/>
</dbReference>
<dbReference type="AlphaFoldDB" id="A0A6A6S149"/>
<evidence type="ECO:0000313" key="2">
    <source>
        <dbReference type="Proteomes" id="UP000799753"/>
    </source>
</evidence>
<dbReference type="EMBL" id="MU006785">
    <property type="protein sequence ID" value="KAF2640393.1"/>
    <property type="molecule type" value="Genomic_DNA"/>
</dbReference>